<dbReference type="EMBL" id="JPVZ01000008">
    <property type="protein sequence ID" value="OAZ08532.1"/>
    <property type="molecule type" value="Genomic_DNA"/>
</dbReference>
<dbReference type="Proteomes" id="UP000094009">
    <property type="component" value="Unassembled WGS sequence"/>
</dbReference>
<gene>
    <name evidence="2" type="ORF">TH4_16375</name>
</gene>
<accession>A0A853KXQ0</accession>
<keyword evidence="1" id="KW-0732">Signal</keyword>
<dbReference type="GO" id="GO:0016787">
    <property type="term" value="F:hydrolase activity"/>
    <property type="evidence" value="ECO:0007669"/>
    <property type="project" value="UniProtKB-KW"/>
</dbReference>
<organism evidence="2 3">
    <name type="scientific">Thalassospira tepidiphila MCCC 1A03514</name>
    <dbReference type="NCBI Taxonomy" id="1177930"/>
    <lineage>
        <taxon>Bacteria</taxon>
        <taxon>Pseudomonadati</taxon>
        <taxon>Pseudomonadota</taxon>
        <taxon>Alphaproteobacteria</taxon>
        <taxon>Rhodospirillales</taxon>
        <taxon>Thalassospiraceae</taxon>
        <taxon>Thalassospira</taxon>
    </lineage>
</organism>
<name>A0A853KXQ0_9PROT</name>
<comment type="caution">
    <text evidence="2">The sequence shown here is derived from an EMBL/GenBank/DDBJ whole genome shotgun (WGS) entry which is preliminary data.</text>
</comment>
<reference evidence="2 3" key="1">
    <citation type="submission" date="2014-07" db="EMBL/GenBank/DDBJ databases">
        <title>Draft genome sequence of Thalassospira tepidiphila 1-1B.</title>
        <authorList>
            <person name="Lai Q."/>
            <person name="Shao Z."/>
        </authorList>
    </citation>
    <scope>NUCLEOTIDE SEQUENCE [LARGE SCALE GENOMIC DNA]</scope>
    <source>
        <strain evidence="2 3">MCCC 1A03514</strain>
    </source>
</reference>
<feature type="chain" id="PRO_5032397309" evidence="1">
    <location>
        <begin position="37"/>
        <end position="307"/>
    </location>
</feature>
<dbReference type="Gene3D" id="3.40.50.1820">
    <property type="entry name" value="alpha/beta hydrolase"/>
    <property type="match status" value="1"/>
</dbReference>
<protein>
    <submittedName>
        <fullName evidence="2">Hydrolase</fullName>
    </submittedName>
</protein>
<dbReference type="SUPFAM" id="SSF53474">
    <property type="entry name" value="alpha/beta-Hydrolases"/>
    <property type="match status" value="1"/>
</dbReference>
<dbReference type="InterPro" id="IPR029058">
    <property type="entry name" value="AB_hydrolase_fold"/>
</dbReference>
<dbReference type="AlphaFoldDB" id="A0A853KXQ0"/>
<sequence>MARPSKALRAFPHVLIVTIAVALSVGTVTTSTNAFAQTPTMQSGQPVTVPSLPYPKSGLRQRLIAAGKAIPNVDESLQAGIPAVYFEPAAGNGNAKPPYPAVVALPDCDNHFPETWITILRQSGYAVLLISPPNAHPTQDYCGGGELQTPKHGLSYWAFDAISALHYLAGVKSIAPNNIAVFGYGYGAGAAQLAIYRDGHAKHYQHRFKALVGLRPQCMSEMDNFVPSLLVAVKNDPFNPPAWCEWRMDRDLYNGRELVRFEVVENSEMIEKQTTRKTLQIENSPLVVSLVTDFLSAMGISENIGRN</sequence>
<keyword evidence="2" id="KW-0378">Hydrolase</keyword>
<proteinExistence type="predicted"/>
<evidence type="ECO:0000313" key="3">
    <source>
        <dbReference type="Proteomes" id="UP000094009"/>
    </source>
</evidence>
<evidence type="ECO:0000313" key="2">
    <source>
        <dbReference type="EMBL" id="OAZ08532.1"/>
    </source>
</evidence>
<evidence type="ECO:0000256" key="1">
    <source>
        <dbReference type="SAM" id="SignalP"/>
    </source>
</evidence>
<feature type="signal peptide" evidence="1">
    <location>
        <begin position="1"/>
        <end position="36"/>
    </location>
</feature>